<keyword evidence="7" id="KW-0472">Membrane</keyword>
<keyword evidence="4 6" id="KW-0479">Metal-binding</keyword>
<protein>
    <recommendedName>
        <fullName evidence="10">Cytochrome P450</fullName>
    </recommendedName>
</protein>
<comment type="cofactor">
    <cofactor evidence="1">
        <name>heme</name>
        <dbReference type="ChEBI" id="CHEBI:30413"/>
    </cofactor>
</comment>
<reference evidence="8 9" key="1">
    <citation type="submission" date="2024-01" db="EMBL/GenBank/DDBJ databases">
        <authorList>
            <person name="Allen C."/>
            <person name="Tagirdzhanova G."/>
        </authorList>
    </citation>
    <scope>NUCLEOTIDE SEQUENCE [LARGE SCALE GENOMIC DNA]</scope>
</reference>
<comment type="similarity">
    <text evidence="2 6">Belongs to the cytochrome P450 family.</text>
</comment>
<dbReference type="Proteomes" id="UP001642405">
    <property type="component" value="Unassembled WGS sequence"/>
</dbReference>
<dbReference type="PRINTS" id="PR00385">
    <property type="entry name" value="P450"/>
</dbReference>
<evidence type="ECO:0000256" key="3">
    <source>
        <dbReference type="ARBA" id="ARBA00022617"/>
    </source>
</evidence>
<dbReference type="PANTHER" id="PTHR24305:SF232">
    <property type="entry name" value="P450, PUTATIVE (EUROFUNG)-RELATED"/>
    <property type="match status" value="1"/>
</dbReference>
<dbReference type="InterPro" id="IPR001128">
    <property type="entry name" value="Cyt_P450"/>
</dbReference>
<keyword evidence="7" id="KW-0812">Transmembrane</keyword>
<dbReference type="PANTHER" id="PTHR24305">
    <property type="entry name" value="CYTOCHROME P450"/>
    <property type="match status" value="1"/>
</dbReference>
<dbReference type="InterPro" id="IPR050121">
    <property type="entry name" value="Cytochrome_P450_monoxygenase"/>
</dbReference>
<accession>A0ABP0BD63</accession>
<name>A0ABP0BD63_9PEZI</name>
<evidence type="ECO:0000256" key="5">
    <source>
        <dbReference type="ARBA" id="ARBA00023004"/>
    </source>
</evidence>
<feature type="transmembrane region" description="Helical" evidence="7">
    <location>
        <begin position="12"/>
        <end position="31"/>
    </location>
</feature>
<dbReference type="Pfam" id="PF00067">
    <property type="entry name" value="p450"/>
    <property type="match status" value="1"/>
</dbReference>
<keyword evidence="5 6" id="KW-0408">Iron</keyword>
<keyword evidence="3 6" id="KW-0349">Heme</keyword>
<dbReference type="PRINTS" id="PR00463">
    <property type="entry name" value="EP450I"/>
</dbReference>
<evidence type="ECO:0000256" key="1">
    <source>
        <dbReference type="ARBA" id="ARBA00001971"/>
    </source>
</evidence>
<dbReference type="CDD" id="cd11060">
    <property type="entry name" value="CYP57A1-like"/>
    <property type="match status" value="1"/>
</dbReference>
<evidence type="ECO:0000256" key="4">
    <source>
        <dbReference type="ARBA" id="ARBA00022723"/>
    </source>
</evidence>
<keyword evidence="6" id="KW-0503">Monooxygenase</keyword>
<dbReference type="InterPro" id="IPR002401">
    <property type="entry name" value="Cyt_P450_E_grp-I"/>
</dbReference>
<evidence type="ECO:0000256" key="7">
    <source>
        <dbReference type="SAM" id="Phobius"/>
    </source>
</evidence>
<dbReference type="Gene3D" id="1.10.630.10">
    <property type="entry name" value="Cytochrome P450"/>
    <property type="match status" value="1"/>
</dbReference>
<evidence type="ECO:0000256" key="2">
    <source>
        <dbReference type="ARBA" id="ARBA00010617"/>
    </source>
</evidence>
<dbReference type="InterPro" id="IPR036396">
    <property type="entry name" value="Cyt_P450_sf"/>
</dbReference>
<evidence type="ECO:0000256" key="6">
    <source>
        <dbReference type="RuleBase" id="RU000461"/>
    </source>
</evidence>
<comment type="caution">
    <text evidence="8">The sequence shown here is derived from an EMBL/GenBank/DDBJ whole genome shotgun (WGS) entry which is preliminary data.</text>
</comment>
<keyword evidence="9" id="KW-1185">Reference proteome</keyword>
<evidence type="ECO:0000313" key="9">
    <source>
        <dbReference type="Proteomes" id="UP001642405"/>
    </source>
</evidence>
<dbReference type="PROSITE" id="PS00086">
    <property type="entry name" value="CYTOCHROME_P450"/>
    <property type="match status" value="1"/>
</dbReference>
<keyword evidence="7" id="KW-1133">Transmembrane helix</keyword>
<organism evidence="8 9">
    <name type="scientific">Sporothrix curviconia</name>
    <dbReference type="NCBI Taxonomy" id="1260050"/>
    <lineage>
        <taxon>Eukaryota</taxon>
        <taxon>Fungi</taxon>
        <taxon>Dikarya</taxon>
        <taxon>Ascomycota</taxon>
        <taxon>Pezizomycotina</taxon>
        <taxon>Sordariomycetes</taxon>
        <taxon>Sordariomycetidae</taxon>
        <taxon>Ophiostomatales</taxon>
        <taxon>Ophiostomataceae</taxon>
        <taxon>Sporothrix</taxon>
    </lineage>
</organism>
<dbReference type="InterPro" id="IPR017972">
    <property type="entry name" value="Cyt_P450_CS"/>
</dbReference>
<sequence>MAHLIDISSPVAAGPSLYAGLAVFLVIVLLVRNYRYHGLNQYPGPVLARFTDLWRFLSVYRGKQQLDLRALHEQHGDVVRLGPNSLSFSSPEARRQIYGQTPRLTKSDFYPVFMQLSQGQVLQSLFGTQDLAYHAKLRRTVTSAFSMTSIMQYEPRVNDTLRAFLRQTERLYAAEPDTVCNFVLWLQYFAFDVVNEITYSRRAGFFDTNSDVDGIVAWLATAQDYQAPVGQMPWLDKILVKNPVRMLLSRLGWLDNSSGTARFSRARMAERYREMDDAKHGGGDAEKGTQKKKDSMDLLTMFLRAQQADPGFFDDGRLLTMTTSITLAGSDTTAASLAAVFYHLLKNPPCLRRLVAEIDAAELEADQRPDDHEGAGIFTYVETQKLPFLHAVIQESFRMHPSIGMVLERLTPPEGLEIAGRFVPGDTIVGCNPWVLHERGEIFGDEVKQFRPERWLVDPSKDPAAERDRLRLMGQELFHFGGGNRTCLGKNIALLEMYKLVPSFLRRFEVQLTTDENWDLHNNWFVKPRKFDVKIFKRQEKK</sequence>
<dbReference type="SUPFAM" id="SSF48264">
    <property type="entry name" value="Cytochrome P450"/>
    <property type="match status" value="1"/>
</dbReference>
<proteinExistence type="inferred from homology"/>
<dbReference type="EMBL" id="CAWUHB010000013">
    <property type="protein sequence ID" value="CAK7217425.1"/>
    <property type="molecule type" value="Genomic_DNA"/>
</dbReference>
<gene>
    <name evidence="8" type="ORF">SCUCBS95973_003147</name>
</gene>
<evidence type="ECO:0000313" key="8">
    <source>
        <dbReference type="EMBL" id="CAK7217425.1"/>
    </source>
</evidence>
<evidence type="ECO:0008006" key="10">
    <source>
        <dbReference type="Google" id="ProtNLM"/>
    </source>
</evidence>
<keyword evidence="6" id="KW-0560">Oxidoreductase</keyword>